<protein>
    <submittedName>
        <fullName evidence="2">Uncharacterized protein</fullName>
    </submittedName>
</protein>
<comment type="caution">
    <text evidence="2">The sequence shown here is derived from an EMBL/GenBank/DDBJ whole genome shotgun (WGS) entry which is preliminary data.</text>
</comment>
<feature type="region of interest" description="Disordered" evidence="1">
    <location>
        <begin position="213"/>
        <end position="234"/>
    </location>
</feature>
<organism evidence="2 3">
    <name type="scientific">Riccia sorocarpa</name>
    <dbReference type="NCBI Taxonomy" id="122646"/>
    <lineage>
        <taxon>Eukaryota</taxon>
        <taxon>Viridiplantae</taxon>
        <taxon>Streptophyta</taxon>
        <taxon>Embryophyta</taxon>
        <taxon>Marchantiophyta</taxon>
        <taxon>Marchantiopsida</taxon>
        <taxon>Marchantiidae</taxon>
        <taxon>Marchantiales</taxon>
        <taxon>Ricciaceae</taxon>
        <taxon>Riccia</taxon>
    </lineage>
</organism>
<evidence type="ECO:0000256" key="1">
    <source>
        <dbReference type="SAM" id="MobiDB-lite"/>
    </source>
</evidence>
<accession>A0ABD3I224</accession>
<sequence>MEDHVHLSFKDTDDTEKIPCTDGTVVVDETFFQARWDMCPKSVYISERVVFDGETHNFLVSRSGDSHKTLISGKRYVVRGIVDTLATEGVRSGFKSPEPRPGSSVHPSIVDEAGSSSATTIGWEGIPDDPALLSTFLALRQMRGRSISQNDTHRHDKVARTQQAIRYVRGKLVFGPELDICPQRTPSSVPATPAGLSPGSHSTRMEGIPLDNRSQCTPSSVPATPAGLSPGSRSTRMEGAPIKIHMQCTPSSVPATPVGLTSDSRPTRMEGAPLNIHTQCTPSSVPATAAGMPQRARSQRMEGIPPIPFHHREPADVAGTLIADRPEPRRTLEKSIPVNNSGSALHDGGNSKRPEIPAAPVENPNSPTAHGASVVTISTESDTAPFEQAEDSSNVEIIESMPRRRPPTRSRLVFQQFQHQIDVPSQFGIPIVEVDVDRGTGLTSDEIDFLTTNGFVLVSRPGVGLTETNVFPSEAELKILLDAYPEQVHEFPHYHRFRSRGGRGYRQKITPSDTASGVWREHDLSQCVSFVLGK</sequence>
<dbReference type="AlphaFoldDB" id="A0ABD3I224"/>
<evidence type="ECO:0000313" key="3">
    <source>
        <dbReference type="Proteomes" id="UP001633002"/>
    </source>
</evidence>
<feature type="region of interest" description="Disordered" evidence="1">
    <location>
        <begin position="326"/>
        <end position="371"/>
    </location>
</feature>
<feature type="compositionally biased region" description="Polar residues" evidence="1">
    <location>
        <begin position="213"/>
        <end position="222"/>
    </location>
</feature>
<gene>
    <name evidence="2" type="ORF">R1sor_011210</name>
</gene>
<evidence type="ECO:0000313" key="2">
    <source>
        <dbReference type="EMBL" id="KAL3697134.1"/>
    </source>
</evidence>
<feature type="region of interest" description="Disordered" evidence="1">
    <location>
        <begin position="92"/>
        <end position="111"/>
    </location>
</feature>
<dbReference type="Proteomes" id="UP001633002">
    <property type="component" value="Unassembled WGS sequence"/>
</dbReference>
<dbReference type="EMBL" id="JBJQOH010000002">
    <property type="protein sequence ID" value="KAL3697134.1"/>
    <property type="molecule type" value="Genomic_DNA"/>
</dbReference>
<reference evidence="2 3" key="1">
    <citation type="submission" date="2024-09" db="EMBL/GenBank/DDBJ databases">
        <title>Chromosome-scale assembly of Riccia sorocarpa.</title>
        <authorList>
            <person name="Paukszto L."/>
        </authorList>
    </citation>
    <scope>NUCLEOTIDE SEQUENCE [LARGE SCALE GENOMIC DNA]</scope>
    <source>
        <strain evidence="2">LP-2024</strain>
        <tissue evidence="2">Aerial parts of the thallus</tissue>
    </source>
</reference>
<keyword evidence="3" id="KW-1185">Reference proteome</keyword>
<proteinExistence type="predicted"/>
<name>A0ABD3I224_9MARC</name>